<evidence type="ECO:0000313" key="3">
    <source>
        <dbReference type="Proteomes" id="UP000324222"/>
    </source>
</evidence>
<feature type="compositionally biased region" description="Basic and acidic residues" evidence="1">
    <location>
        <begin position="21"/>
        <end position="33"/>
    </location>
</feature>
<keyword evidence="3" id="KW-1185">Reference proteome</keyword>
<evidence type="ECO:0000313" key="2">
    <source>
        <dbReference type="EMBL" id="MPD02698.1"/>
    </source>
</evidence>
<organism evidence="2 3">
    <name type="scientific">Portunus trituberculatus</name>
    <name type="common">Swimming crab</name>
    <name type="synonym">Neptunus trituberculatus</name>
    <dbReference type="NCBI Taxonomy" id="210409"/>
    <lineage>
        <taxon>Eukaryota</taxon>
        <taxon>Metazoa</taxon>
        <taxon>Ecdysozoa</taxon>
        <taxon>Arthropoda</taxon>
        <taxon>Crustacea</taxon>
        <taxon>Multicrustacea</taxon>
        <taxon>Malacostraca</taxon>
        <taxon>Eumalacostraca</taxon>
        <taxon>Eucarida</taxon>
        <taxon>Decapoda</taxon>
        <taxon>Pleocyemata</taxon>
        <taxon>Brachyura</taxon>
        <taxon>Eubrachyura</taxon>
        <taxon>Portunoidea</taxon>
        <taxon>Portunidae</taxon>
        <taxon>Portuninae</taxon>
        <taxon>Portunus</taxon>
    </lineage>
</organism>
<name>A0A5B7KBR8_PORTR</name>
<accession>A0A5B7KBR8</accession>
<feature type="region of interest" description="Disordered" evidence="1">
    <location>
        <begin position="1"/>
        <end position="69"/>
    </location>
</feature>
<feature type="compositionally biased region" description="Polar residues" evidence="1">
    <location>
        <begin position="1"/>
        <end position="10"/>
    </location>
</feature>
<protein>
    <submittedName>
        <fullName evidence="2">Uncharacterized protein</fullName>
    </submittedName>
</protein>
<proteinExistence type="predicted"/>
<gene>
    <name evidence="2" type="ORF">E2C01_098294</name>
</gene>
<comment type="caution">
    <text evidence="2">The sequence shown here is derived from an EMBL/GenBank/DDBJ whole genome shotgun (WGS) entry which is preliminary data.</text>
</comment>
<reference evidence="2 3" key="1">
    <citation type="submission" date="2019-05" db="EMBL/GenBank/DDBJ databases">
        <title>Another draft genome of Portunus trituberculatus and its Hox gene families provides insights of decapod evolution.</title>
        <authorList>
            <person name="Jeong J.-H."/>
            <person name="Song I."/>
            <person name="Kim S."/>
            <person name="Choi T."/>
            <person name="Kim D."/>
            <person name="Ryu S."/>
            <person name="Kim W."/>
        </authorList>
    </citation>
    <scope>NUCLEOTIDE SEQUENCE [LARGE SCALE GENOMIC DNA]</scope>
    <source>
        <tissue evidence="2">Muscle</tissue>
    </source>
</reference>
<dbReference type="EMBL" id="VSRR010132693">
    <property type="protein sequence ID" value="MPD02698.1"/>
    <property type="molecule type" value="Genomic_DNA"/>
</dbReference>
<sequence>MFGVGLSSSHRIPINSPPCSPRHDQQTQEREPVETGNPRPRPSLPGSSHPKPRGKLGHSILRLKKEGAE</sequence>
<dbReference type="Proteomes" id="UP000324222">
    <property type="component" value="Unassembled WGS sequence"/>
</dbReference>
<dbReference type="AlphaFoldDB" id="A0A5B7KBR8"/>
<evidence type="ECO:0000256" key="1">
    <source>
        <dbReference type="SAM" id="MobiDB-lite"/>
    </source>
</evidence>